<feature type="transmembrane region" description="Helical" evidence="8">
    <location>
        <begin position="417"/>
        <end position="436"/>
    </location>
</feature>
<feature type="transmembrane region" description="Helical" evidence="8">
    <location>
        <begin position="474"/>
        <end position="495"/>
    </location>
</feature>
<dbReference type="GO" id="GO:0005886">
    <property type="term" value="C:plasma membrane"/>
    <property type="evidence" value="ECO:0007669"/>
    <property type="project" value="UniProtKB-SubCell"/>
</dbReference>
<feature type="transmembrane region" description="Helical" evidence="8">
    <location>
        <begin position="561"/>
        <end position="588"/>
    </location>
</feature>
<feature type="transmembrane region" description="Helical" evidence="8">
    <location>
        <begin position="515"/>
        <end position="540"/>
    </location>
</feature>
<keyword evidence="7 8" id="KW-0472">Membrane</keyword>
<dbReference type="EMBL" id="VWNA01000003">
    <property type="protein sequence ID" value="MQT14970.1"/>
    <property type="molecule type" value="Genomic_DNA"/>
</dbReference>
<evidence type="ECO:0000313" key="10">
    <source>
        <dbReference type="Proteomes" id="UP000332515"/>
    </source>
</evidence>
<evidence type="ECO:0000256" key="7">
    <source>
        <dbReference type="ARBA" id="ARBA00023136"/>
    </source>
</evidence>
<comment type="subcellular location">
    <subcellularLocation>
        <location evidence="1">Cell membrane</location>
        <topology evidence="1">Multi-pass membrane protein</topology>
    </subcellularLocation>
</comment>
<dbReference type="Gene3D" id="1.10.3470.10">
    <property type="entry name" value="ABC transporter involved in vitamin B12 uptake, BtuC"/>
    <property type="match status" value="2"/>
</dbReference>
<evidence type="ECO:0000256" key="1">
    <source>
        <dbReference type="ARBA" id="ARBA00004651"/>
    </source>
</evidence>
<name>A0A6A7Y6M7_9HYPH</name>
<evidence type="ECO:0000256" key="4">
    <source>
        <dbReference type="ARBA" id="ARBA00022475"/>
    </source>
</evidence>
<evidence type="ECO:0000313" key="9">
    <source>
        <dbReference type="EMBL" id="MQT14970.1"/>
    </source>
</evidence>
<sequence length="657" mass="66065">MAEIALRSGPVVRWGVWIWVALAAAALGLGVVVVLYRTPIPGELDAIVLWHSLLPRAAIAPLAGAALGLAGVLLQRVLRNPIADPSTLGIASGAQLALSLAGLVWPLGLPIAREGIAFAGGGVAAAIVLAWNWRRGLDPVTVVLSGMVVSLMAAAAANAVILARGEYALGIFIWGAGSLHQQSWQPAALVAVSLVLAGVVSALLARPLAVLSLEDSSARSLGVALPAIRGLAIALAVWLAGCVVAEVGLIAFVGLAAPIFARIAGARTLRQILLAAPFVGAVLLWLTDGLVQMVAVLMPGIDLPTGAVTGLLGGPLLLWMLPRLRTAAGLAAPRGYGRHRLRHPVFVVCGAVAILVVGSLLVGRNAEGLSLAWGPDLGALLPLRAPRILSAAAAGALLGAAGALLQRITGNPLAGPEVLGVSAGAGVGLAAVLLTMSAPGPGAMIAGCVGGSAAAILCVLALAARRRLAPEPMLLGGLALGSAALAVLSIVLASGDPRAFPLFVWMSGSVDRLGTVESVAGFALALLLLAPVPLVARWLDLLPLGESVGRGLGLGVARARLILAMLAALMIAVGAFLVGPLSLIGLVGPHLARLVGFGRGLGQTLAAAGLGASLMVLADWIGRTVAYPYQIPIGLCAALIGGPYLIWLLGGGRRRAL</sequence>
<proteinExistence type="inferred from homology"/>
<feature type="transmembrane region" description="Helical" evidence="8">
    <location>
        <begin position="221"/>
        <end position="241"/>
    </location>
</feature>
<dbReference type="InterPro" id="IPR037294">
    <property type="entry name" value="ABC_BtuC-like"/>
</dbReference>
<dbReference type="AlphaFoldDB" id="A0A6A7Y6M7"/>
<feature type="transmembrane region" description="Helical" evidence="8">
    <location>
        <begin position="247"/>
        <end position="265"/>
    </location>
</feature>
<feature type="transmembrane region" description="Helical" evidence="8">
    <location>
        <begin position="383"/>
        <end position="405"/>
    </location>
</feature>
<keyword evidence="3" id="KW-0813">Transport</keyword>
<comment type="similarity">
    <text evidence="2">Belongs to the binding-protein-dependent transport system permease family. FecCD subfamily.</text>
</comment>
<dbReference type="GO" id="GO:0022857">
    <property type="term" value="F:transmembrane transporter activity"/>
    <property type="evidence" value="ECO:0007669"/>
    <property type="project" value="InterPro"/>
</dbReference>
<dbReference type="PANTHER" id="PTHR30472:SF37">
    <property type="entry name" value="FE(3+) DICITRATE TRANSPORT SYSTEM PERMEASE PROTEIN FECD-RELATED"/>
    <property type="match status" value="1"/>
</dbReference>
<dbReference type="Pfam" id="PF01032">
    <property type="entry name" value="FecCD"/>
    <property type="match status" value="2"/>
</dbReference>
<feature type="transmembrane region" description="Helical" evidence="8">
    <location>
        <begin position="633"/>
        <end position="650"/>
    </location>
</feature>
<evidence type="ECO:0000256" key="5">
    <source>
        <dbReference type="ARBA" id="ARBA00022692"/>
    </source>
</evidence>
<dbReference type="RefSeq" id="WP_153488909.1">
    <property type="nucleotide sequence ID" value="NZ_VWNA01000003.1"/>
</dbReference>
<evidence type="ECO:0000256" key="3">
    <source>
        <dbReference type="ARBA" id="ARBA00022448"/>
    </source>
</evidence>
<feature type="transmembrane region" description="Helical" evidence="8">
    <location>
        <begin position="303"/>
        <end position="322"/>
    </location>
</feature>
<dbReference type="Proteomes" id="UP000332515">
    <property type="component" value="Unassembled WGS sequence"/>
</dbReference>
<feature type="transmembrane region" description="Helical" evidence="8">
    <location>
        <begin position="140"/>
        <end position="163"/>
    </location>
</feature>
<evidence type="ECO:0000256" key="6">
    <source>
        <dbReference type="ARBA" id="ARBA00022989"/>
    </source>
</evidence>
<protein>
    <submittedName>
        <fullName evidence="9">Fe(3+)-hydroxamate ABC transporter permease FhuB</fullName>
    </submittedName>
</protein>
<keyword evidence="5 8" id="KW-0812">Transmembrane</keyword>
<keyword evidence="10" id="KW-1185">Reference proteome</keyword>
<dbReference type="CDD" id="cd06550">
    <property type="entry name" value="TM_ABC_iron-siderophores_like"/>
    <property type="match status" value="2"/>
</dbReference>
<dbReference type="PANTHER" id="PTHR30472">
    <property type="entry name" value="FERRIC ENTEROBACTIN TRANSPORT SYSTEM PERMEASE PROTEIN"/>
    <property type="match status" value="1"/>
</dbReference>
<dbReference type="NCBIfam" id="NF007866">
    <property type="entry name" value="PRK10577.1-2"/>
    <property type="match status" value="1"/>
</dbReference>
<organism evidence="9 10">
    <name type="scientific">Segnochrobactrum spirostomi</name>
    <dbReference type="NCBI Taxonomy" id="2608987"/>
    <lineage>
        <taxon>Bacteria</taxon>
        <taxon>Pseudomonadati</taxon>
        <taxon>Pseudomonadota</taxon>
        <taxon>Alphaproteobacteria</taxon>
        <taxon>Hyphomicrobiales</taxon>
        <taxon>Segnochrobactraceae</taxon>
        <taxon>Segnochrobactrum</taxon>
    </lineage>
</organism>
<feature type="transmembrane region" description="Helical" evidence="8">
    <location>
        <begin position="12"/>
        <end position="36"/>
    </location>
</feature>
<dbReference type="SUPFAM" id="SSF81345">
    <property type="entry name" value="ABC transporter involved in vitamin B12 uptake, BtuC"/>
    <property type="match status" value="2"/>
</dbReference>
<feature type="transmembrane region" description="Helical" evidence="8">
    <location>
        <begin position="56"/>
        <end position="74"/>
    </location>
</feature>
<evidence type="ECO:0000256" key="2">
    <source>
        <dbReference type="ARBA" id="ARBA00007935"/>
    </source>
</evidence>
<accession>A0A6A7Y6M7</accession>
<feature type="transmembrane region" description="Helical" evidence="8">
    <location>
        <begin position="115"/>
        <end position="133"/>
    </location>
</feature>
<keyword evidence="4" id="KW-1003">Cell membrane</keyword>
<comment type="caution">
    <text evidence="9">The sequence shown here is derived from an EMBL/GenBank/DDBJ whole genome shotgun (WGS) entry which is preliminary data.</text>
</comment>
<dbReference type="InterPro" id="IPR000522">
    <property type="entry name" value="ABC_transptr_permease_BtuC"/>
</dbReference>
<feature type="transmembrane region" description="Helical" evidence="8">
    <location>
        <begin position="442"/>
        <end position="462"/>
    </location>
</feature>
<dbReference type="GO" id="GO:0033214">
    <property type="term" value="P:siderophore-iron import into cell"/>
    <property type="evidence" value="ECO:0007669"/>
    <property type="project" value="TreeGrafter"/>
</dbReference>
<feature type="transmembrane region" description="Helical" evidence="8">
    <location>
        <begin position="343"/>
        <end position="363"/>
    </location>
</feature>
<gene>
    <name evidence="9" type="primary">fhuB</name>
    <name evidence="9" type="ORF">F0357_20395</name>
</gene>
<feature type="transmembrane region" description="Helical" evidence="8">
    <location>
        <begin position="86"/>
        <end position="109"/>
    </location>
</feature>
<feature type="transmembrane region" description="Helical" evidence="8">
    <location>
        <begin position="183"/>
        <end position="209"/>
    </location>
</feature>
<feature type="transmembrane region" description="Helical" evidence="8">
    <location>
        <begin position="272"/>
        <end position="297"/>
    </location>
</feature>
<reference evidence="9 10" key="1">
    <citation type="submission" date="2019-09" db="EMBL/GenBank/DDBJ databases">
        <title>Segnochrobactrum spirostomi gen. nov., sp. nov., isolated from the ciliate Spirostomum cf. yagiui and description of a novel family, Segnochrobactraceae fam. nov. within the order Rhizobiales of the class Alphaproteobacteria.</title>
        <authorList>
            <person name="Akter S."/>
            <person name="Shazib S.U.A."/>
            <person name="Shin M.K."/>
        </authorList>
    </citation>
    <scope>NUCLEOTIDE SEQUENCE [LARGE SCALE GENOMIC DNA]</scope>
    <source>
        <strain evidence="9 10">Sp-1</strain>
    </source>
</reference>
<evidence type="ECO:0000256" key="8">
    <source>
        <dbReference type="SAM" id="Phobius"/>
    </source>
</evidence>
<keyword evidence="6 8" id="KW-1133">Transmembrane helix</keyword>